<dbReference type="FunFam" id="1.20.58.1040:FF:000002">
    <property type="entry name" value="Glucan endo-1,3-beta-glucosidase 8"/>
    <property type="match status" value="1"/>
</dbReference>
<evidence type="ECO:0000256" key="7">
    <source>
        <dbReference type="SAM" id="SignalP"/>
    </source>
</evidence>
<evidence type="ECO:0000259" key="8">
    <source>
        <dbReference type="SMART" id="SM00768"/>
    </source>
</evidence>
<gene>
    <name evidence="9" type="ORF">LUZ63_007563</name>
</gene>
<dbReference type="GO" id="GO:0004553">
    <property type="term" value="F:hydrolase activity, hydrolyzing O-glycosyl compounds"/>
    <property type="evidence" value="ECO:0007669"/>
    <property type="project" value="InterPro"/>
</dbReference>
<dbReference type="PANTHER" id="PTHR32227">
    <property type="entry name" value="GLUCAN ENDO-1,3-BETA-GLUCOSIDASE BG1-RELATED-RELATED"/>
    <property type="match status" value="1"/>
</dbReference>
<comment type="similarity">
    <text evidence="1 6">Belongs to the glycosyl hydrolase 17 family.</text>
</comment>
<protein>
    <recommendedName>
        <fullName evidence="8">X8 domain-containing protein</fullName>
    </recommendedName>
</protein>
<evidence type="ECO:0000256" key="4">
    <source>
        <dbReference type="ARBA" id="ARBA00023157"/>
    </source>
</evidence>
<evidence type="ECO:0000256" key="3">
    <source>
        <dbReference type="ARBA" id="ARBA00022801"/>
    </source>
</evidence>
<evidence type="ECO:0000313" key="10">
    <source>
        <dbReference type="Proteomes" id="UP001151287"/>
    </source>
</evidence>
<keyword evidence="2 7" id="KW-0732">Signal</keyword>
<dbReference type="Proteomes" id="UP001151287">
    <property type="component" value="Unassembled WGS sequence"/>
</dbReference>
<reference evidence="9" key="1">
    <citation type="journal article" date="2022" name="Cell">
        <title>Repeat-based holocentromeres influence genome architecture and karyotype evolution.</title>
        <authorList>
            <person name="Hofstatter P.G."/>
            <person name="Thangavel G."/>
            <person name="Lux T."/>
            <person name="Neumann P."/>
            <person name="Vondrak T."/>
            <person name="Novak P."/>
            <person name="Zhang M."/>
            <person name="Costa L."/>
            <person name="Castellani M."/>
            <person name="Scott A."/>
            <person name="Toegelov H."/>
            <person name="Fuchs J."/>
            <person name="Mata-Sucre Y."/>
            <person name="Dias Y."/>
            <person name="Vanzela A.L.L."/>
            <person name="Huettel B."/>
            <person name="Almeida C.C.S."/>
            <person name="Simkova H."/>
            <person name="Souza G."/>
            <person name="Pedrosa-Harand A."/>
            <person name="Macas J."/>
            <person name="Mayer K.F.X."/>
            <person name="Houben A."/>
            <person name="Marques A."/>
        </authorList>
    </citation>
    <scope>NUCLEOTIDE SEQUENCE</scope>
    <source>
        <strain evidence="9">RhyBre1mFocal</strain>
    </source>
</reference>
<dbReference type="InterPro" id="IPR000490">
    <property type="entry name" value="Glyco_hydro_17"/>
</dbReference>
<comment type="caution">
    <text evidence="9">The sequence shown here is derived from an EMBL/GenBank/DDBJ whole genome shotgun (WGS) entry which is preliminary data.</text>
</comment>
<dbReference type="InterPro" id="IPR044965">
    <property type="entry name" value="Glyco_hydro_17_plant"/>
</dbReference>
<feature type="chain" id="PRO_5040244633" description="X8 domain-containing protein" evidence="7">
    <location>
        <begin position="26"/>
        <end position="490"/>
    </location>
</feature>
<evidence type="ECO:0000256" key="6">
    <source>
        <dbReference type="RuleBase" id="RU004335"/>
    </source>
</evidence>
<dbReference type="InterPro" id="IPR017853">
    <property type="entry name" value="GH"/>
</dbReference>
<dbReference type="Pfam" id="PF00332">
    <property type="entry name" value="Glyco_hydro_17"/>
    <property type="match status" value="1"/>
</dbReference>
<keyword evidence="3" id="KW-0378">Hydrolase</keyword>
<dbReference type="SMART" id="SM00768">
    <property type="entry name" value="X8"/>
    <property type="match status" value="1"/>
</dbReference>
<keyword evidence="10" id="KW-1185">Reference proteome</keyword>
<evidence type="ECO:0000256" key="5">
    <source>
        <dbReference type="ARBA" id="ARBA00023295"/>
    </source>
</evidence>
<dbReference type="InterPro" id="IPR012946">
    <property type="entry name" value="X8"/>
</dbReference>
<feature type="signal peptide" evidence="7">
    <location>
        <begin position="1"/>
        <end position="25"/>
    </location>
</feature>
<dbReference type="OrthoDB" id="1293114at2759"/>
<organism evidence="9 10">
    <name type="scientific">Rhynchospora breviuscula</name>
    <dbReference type="NCBI Taxonomy" id="2022672"/>
    <lineage>
        <taxon>Eukaryota</taxon>
        <taxon>Viridiplantae</taxon>
        <taxon>Streptophyta</taxon>
        <taxon>Embryophyta</taxon>
        <taxon>Tracheophyta</taxon>
        <taxon>Spermatophyta</taxon>
        <taxon>Magnoliopsida</taxon>
        <taxon>Liliopsida</taxon>
        <taxon>Poales</taxon>
        <taxon>Cyperaceae</taxon>
        <taxon>Cyperoideae</taxon>
        <taxon>Rhynchosporeae</taxon>
        <taxon>Rhynchospora</taxon>
    </lineage>
</organism>
<feature type="domain" description="X8" evidence="8">
    <location>
        <begin position="373"/>
        <end position="455"/>
    </location>
</feature>
<dbReference type="GO" id="GO:0005975">
    <property type="term" value="P:carbohydrate metabolic process"/>
    <property type="evidence" value="ECO:0007669"/>
    <property type="project" value="InterPro"/>
</dbReference>
<name>A0A9Q0CRX3_9POAL</name>
<proteinExistence type="inferred from homology"/>
<dbReference type="Pfam" id="PF07983">
    <property type="entry name" value="X8"/>
    <property type="match status" value="1"/>
</dbReference>
<dbReference type="EMBL" id="JAMQYH010000002">
    <property type="protein sequence ID" value="KAJ1699051.1"/>
    <property type="molecule type" value="Genomic_DNA"/>
</dbReference>
<dbReference type="SUPFAM" id="SSF51445">
    <property type="entry name" value="(Trans)glycosidases"/>
    <property type="match status" value="1"/>
</dbReference>
<keyword evidence="5" id="KW-0326">Glycosidase</keyword>
<dbReference type="Gene3D" id="3.20.20.80">
    <property type="entry name" value="Glycosidases"/>
    <property type="match status" value="1"/>
</dbReference>
<evidence type="ECO:0000256" key="1">
    <source>
        <dbReference type="ARBA" id="ARBA00008773"/>
    </source>
</evidence>
<dbReference type="AlphaFoldDB" id="A0A9Q0CRX3"/>
<evidence type="ECO:0000256" key="2">
    <source>
        <dbReference type="ARBA" id="ARBA00022729"/>
    </source>
</evidence>
<dbReference type="Gene3D" id="1.20.58.1040">
    <property type="match status" value="1"/>
</dbReference>
<keyword evidence="4" id="KW-1015">Disulfide bond</keyword>
<sequence length="490" mass="53406">MRSDHRPVTLLLLLLVSWNPNGVSAVGVNWGLDSSNPLPPSKVVNELLLPNGVTRVKLPDADPGVLQSLSGSGIGVIVGIRNDMLRNLSQSKKAAASWVHDNVTRYFSDNGAGSGPSGVRIEYIAVGDEPFLLSFGQQYHPYVLNAATNIGMALKAAKLSDRIKLIVPCSLDVYQTNSSLPSKAQFRPDLNKTMVDLLSFLSNHSSPFVLNMNPFSSFQHNKNLSLHFHLFQLSKPLTDGHSKYDNYFDLSIDSLVSSLSKAGFADMEIMVGRVGWPTDGALNATSANAQIFMQGLFDHLKAKAGSPLRPKRPPTEIYLFTLLDEDQFIITTGSFERHYGIFTFDGQAKYNMDLGQGSRPLNNVHEVKYLDQKWCVVNNNKDLSNVTASVSQACSSADCSSLSPGGSCSGIGWPVNVSYAFNNYFQANGQSQEGCDFNGLGLVTTVDPSVGDCRFVIGLRTSGSNSYYQRLAVLQRVVSLFAFAFLVVYS</sequence>
<accession>A0A9Q0CRX3</accession>
<evidence type="ECO:0000313" key="9">
    <source>
        <dbReference type="EMBL" id="KAJ1699051.1"/>
    </source>
</evidence>